<dbReference type="AlphaFoldDB" id="A0A1R1PZH0"/>
<comment type="caution">
    <text evidence="2">The sequence shown here is derived from an EMBL/GenBank/DDBJ whole genome shotgun (WGS) entry which is preliminary data.</text>
</comment>
<reference evidence="3" key="1">
    <citation type="submission" date="2017-01" db="EMBL/GenBank/DDBJ databases">
        <authorList>
            <person name="Wang Y."/>
            <person name="White M."/>
            <person name="Kvist S."/>
            <person name="Moncalvo J.-M."/>
        </authorList>
    </citation>
    <scope>NUCLEOTIDE SEQUENCE [LARGE SCALE GENOMIC DNA]</scope>
    <source>
        <strain evidence="3">COL-18-3</strain>
    </source>
</reference>
<feature type="chain" id="PRO_5010170639" evidence="1">
    <location>
        <begin position="18"/>
        <end position="213"/>
    </location>
</feature>
<keyword evidence="1" id="KW-0732">Signal</keyword>
<proteinExistence type="predicted"/>
<accession>A0A1R1PZH0</accession>
<protein>
    <submittedName>
        <fullName evidence="2">Uncharacterized protein</fullName>
    </submittedName>
</protein>
<gene>
    <name evidence="2" type="ORF">AX774_g102</name>
</gene>
<feature type="signal peptide" evidence="1">
    <location>
        <begin position="1"/>
        <end position="17"/>
    </location>
</feature>
<evidence type="ECO:0000256" key="1">
    <source>
        <dbReference type="SAM" id="SignalP"/>
    </source>
</evidence>
<sequence length="213" mass="22691">MYSKGIAILYFLVTVVGQGTLTAGGNNTEDSTQIPTNTNSVVQTVGLDVKHIEQSSSVVPMILGISKAQIETFRSSELEDVKDNIEVGQNDVNENTSTLTILTQQVANSVALDKQNSVSGGSNSVPMESEIPSFLDPQLESVNNEDSMLTSTLTEEGFDETPFPISNTTNSSLNAVPSSTKNVIVFSRGYQSLQLGSAHLLSIFLTIIAGICL</sequence>
<keyword evidence="3" id="KW-1185">Reference proteome</keyword>
<evidence type="ECO:0000313" key="2">
    <source>
        <dbReference type="EMBL" id="OMH86344.1"/>
    </source>
</evidence>
<dbReference type="Proteomes" id="UP000188320">
    <property type="component" value="Unassembled WGS sequence"/>
</dbReference>
<dbReference type="EMBL" id="LSSK01000008">
    <property type="protein sequence ID" value="OMH86344.1"/>
    <property type="molecule type" value="Genomic_DNA"/>
</dbReference>
<name>A0A1R1PZH0_ZANCU</name>
<evidence type="ECO:0000313" key="3">
    <source>
        <dbReference type="Proteomes" id="UP000188320"/>
    </source>
</evidence>
<organism evidence="2 3">
    <name type="scientific">Zancudomyces culisetae</name>
    <name type="common">Gut fungus</name>
    <name type="synonym">Smittium culisetae</name>
    <dbReference type="NCBI Taxonomy" id="1213189"/>
    <lineage>
        <taxon>Eukaryota</taxon>
        <taxon>Fungi</taxon>
        <taxon>Fungi incertae sedis</taxon>
        <taxon>Zoopagomycota</taxon>
        <taxon>Kickxellomycotina</taxon>
        <taxon>Harpellomycetes</taxon>
        <taxon>Harpellales</taxon>
        <taxon>Legeriomycetaceae</taxon>
        <taxon>Zancudomyces</taxon>
    </lineage>
</organism>